<evidence type="ECO:0000313" key="2">
    <source>
        <dbReference type="Proteomes" id="UP000676428"/>
    </source>
</evidence>
<accession>A0ABX8DII2</accession>
<evidence type="ECO:0000313" key="1">
    <source>
        <dbReference type="EMBL" id="QVK24608.1"/>
    </source>
</evidence>
<dbReference type="EMBL" id="CP074572">
    <property type="protein sequence ID" value="QVK24608.1"/>
    <property type="molecule type" value="Genomic_DNA"/>
</dbReference>
<sequence length="173" mass="20162">MKKFIGFILIVGSFTGCYGDRVLSNLLFDKYCNEEGLTGQFIYERVGLGDEYFIPIPKDRRELVRVDNGFFIDDRKLLIDKQRFMQDFKINWVKKTLSQIGPIYIQEKIIVRKSDGTVLSKSVNIHNQKGWLAKGVILGITDRDSCPKRKNEYDQLVYSSSHYGLVRNTFYKK</sequence>
<organism evidence="1 2">
    <name type="scientific">Shewanella dokdonensis</name>
    <dbReference type="NCBI Taxonomy" id="712036"/>
    <lineage>
        <taxon>Bacteria</taxon>
        <taxon>Pseudomonadati</taxon>
        <taxon>Pseudomonadota</taxon>
        <taxon>Gammaproteobacteria</taxon>
        <taxon>Alteromonadales</taxon>
        <taxon>Shewanellaceae</taxon>
        <taxon>Shewanella</taxon>
    </lineage>
</organism>
<proteinExistence type="predicted"/>
<dbReference type="RefSeq" id="WP_213683192.1">
    <property type="nucleotide sequence ID" value="NZ_CP074572.1"/>
</dbReference>
<dbReference type="Proteomes" id="UP000676428">
    <property type="component" value="Chromosome"/>
</dbReference>
<dbReference type="PROSITE" id="PS51257">
    <property type="entry name" value="PROKAR_LIPOPROTEIN"/>
    <property type="match status" value="1"/>
</dbReference>
<keyword evidence="2" id="KW-1185">Reference proteome</keyword>
<protein>
    <recommendedName>
        <fullName evidence="3">Lipoprotein</fullName>
    </recommendedName>
</protein>
<reference evidence="1 2" key="1">
    <citation type="journal article" date="2012" name="Int. J. Syst. Evol. Microbiol.">
        <title>Shewanella dokdonensis sp. nov., isolated from seawater.</title>
        <authorList>
            <person name="Sung H.R."/>
            <person name="Yoon J.H."/>
            <person name="Ghim S.Y."/>
        </authorList>
    </citation>
    <scope>NUCLEOTIDE SEQUENCE [LARGE SCALE GENOMIC DNA]</scope>
    <source>
        <strain evidence="1 2">DSM 23626</strain>
    </source>
</reference>
<evidence type="ECO:0008006" key="3">
    <source>
        <dbReference type="Google" id="ProtNLM"/>
    </source>
</evidence>
<gene>
    <name evidence="1" type="ORF">KHX94_09410</name>
</gene>
<name>A0ABX8DII2_9GAMM</name>